<gene>
    <name evidence="3" type="ORF">BOO69_03930</name>
</gene>
<organism evidence="3 4">
    <name type="scientific">Sulfitobacter alexandrii</name>
    <dbReference type="NCBI Taxonomy" id="1917485"/>
    <lineage>
        <taxon>Bacteria</taxon>
        <taxon>Pseudomonadati</taxon>
        <taxon>Pseudomonadota</taxon>
        <taxon>Alphaproteobacteria</taxon>
        <taxon>Rhodobacterales</taxon>
        <taxon>Roseobacteraceae</taxon>
        <taxon>Sulfitobacter</taxon>
    </lineage>
</organism>
<dbReference type="Gene3D" id="2.160.20.160">
    <property type="match status" value="1"/>
</dbReference>
<reference evidence="3 4" key="1">
    <citation type="submission" date="2016-11" db="EMBL/GenBank/DDBJ databases">
        <title>Complete genome sequence of Sulfitobacter sp. AM1-D1, a toxic bacteria associated with marine dinoflagellate Alexandrium minutum in East China Sea.</title>
        <authorList>
            <person name="Yang Q."/>
            <person name="Zhang X."/>
            <person name="Tian X."/>
        </authorList>
    </citation>
    <scope>NUCLEOTIDE SEQUENCE [LARGE SCALE GENOMIC DNA]</scope>
    <source>
        <strain evidence="3 4">AM1-D1</strain>
    </source>
</reference>
<proteinExistence type="predicted"/>
<keyword evidence="2" id="KW-0732">Signal</keyword>
<feature type="region of interest" description="Disordered" evidence="1">
    <location>
        <begin position="22"/>
        <end position="43"/>
    </location>
</feature>
<dbReference type="SUPFAM" id="SSF51120">
    <property type="entry name" value="beta-Roll"/>
    <property type="match status" value="2"/>
</dbReference>
<evidence type="ECO:0000256" key="2">
    <source>
        <dbReference type="SAM" id="SignalP"/>
    </source>
</evidence>
<feature type="compositionally biased region" description="Acidic residues" evidence="1">
    <location>
        <begin position="22"/>
        <end position="36"/>
    </location>
</feature>
<feature type="chain" id="PRO_5013085578" description="Calcium-binding protein" evidence="2">
    <location>
        <begin position="21"/>
        <end position="362"/>
    </location>
</feature>
<accession>A0A1J0WEC0</accession>
<keyword evidence="4" id="KW-1185">Reference proteome</keyword>
<name>A0A1J0WEC0_9RHOB</name>
<dbReference type="RefSeq" id="WP_071970507.1">
    <property type="nucleotide sequence ID" value="NZ_CP018076.1"/>
</dbReference>
<dbReference type="STRING" id="1917485.BOO69_03930"/>
<dbReference type="InterPro" id="IPR011049">
    <property type="entry name" value="Serralysin-like_metalloprot_C"/>
</dbReference>
<evidence type="ECO:0000313" key="3">
    <source>
        <dbReference type="EMBL" id="APE42663.1"/>
    </source>
</evidence>
<feature type="region of interest" description="Disordered" evidence="1">
    <location>
        <begin position="89"/>
        <end position="141"/>
    </location>
</feature>
<dbReference type="EMBL" id="CP018076">
    <property type="protein sequence ID" value="APE42663.1"/>
    <property type="molecule type" value="Genomic_DNA"/>
</dbReference>
<feature type="signal peptide" evidence="2">
    <location>
        <begin position="1"/>
        <end position="20"/>
    </location>
</feature>
<dbReference type="Proteomes" id="UP000181897">
    <property type="component" value="Chromosome"/>
</dbReference>
<dbReference type="PRINTS" id="PR00313">
    <property type="entry name" value="CABNDNGRPT"/>
</dbReference>
<dbReference type="KEGG" id="suam:BOO69_03930"/>
<evidence type="ECO:0000313" key="4">
    <source>
        <dbReference type="Proteomes" id="UP000181897"/>
    </source>
</evidence>
<protein>
    <recommendedName>
        <fullName evidence="5">Calcium-binding protein</fullName>
    </recommendedName>
</protein>
<dbReference type="GO" id="GO:0005509">
    <property type="term" value="F:calcium ion binding"/>
    <property type="evidence" value="ECO:0007669"/>
    <property type="project" value="InterPro"/>
</dbReference>
<evidence type="ECO:0000256" key="1">
    <source>
        <dbReference type="SAM" id="MobiDB-lite"/>
    </source>
</evidence>
<dbReference type="AlphaFoldDB" id="A0A1J0WEC0"/>
<evidence type="ECO:0008006" key="5">
    <source>
        <dbReference type="Google" id="ProtNLM"/>
    </source>
</evidence>
<sequence length="362" mass="36542">MLGLTLLPFLCVGLFLVAFNNDDDDTVETPDPETPDEVVNGTEGDDILAATGSETVNGGAGNDSLTTNAGSVGAVLNGEADNDDLQAEGGNSTLNGGEGDDRLFATDTSDGAVLNGDDGRDDLRAGGTAPTLNGGEGDDSLYNDDAVDAVLNGDGGDDFFGLQTDQDLEGNGGTGNDVFEAFIEGGDVRLNGGEGDDDFIVGGEGGVIHGDAGDDVIYIESAGAEAFGDDGNDDLAVRVVLDAGAADAASTLAGGEGADSFTIELYDPARPADPQDDDLGVVTHISDFDPQEDNLVLDLRGSGSQVNGISTTPSEDGSYLDVTVDVAASATAPAQSFTVRLTGVTALDADQIVIHENARAVA</sequence>
<dbReference type="OrthoDB" id="7725422at2"/>